<evidence type="ECO:0000313" key="1">
    <source>
        <dbReference type="EMBL" id="KAK1936939.1"/>
    </source>
</evidence>
<comment type="caution">
    <text evidence="1">The sequence shown here is derived from an EMBL/GenBank/DDBJ whole genome shotgun (WGS) entry which is preliminary data.</text>
</comment>
<dbReference type="PANTHER" id="PTHR46586:SF3">
    <property type="entry name" value="ANKYRIN REPEAT-CONTAINING PROTEIN"/>
    <property type="match status" value="1"/>
</dbReference>
<proteinExistence type="predicted"/>
<dbReference type="PANTHER" id="PTHR46586">
    <property type="entry name" value="ANKYRIN REPEAT-CONTAINING PROTEIN"/>
    <property type="match status" value="1"/>
</dbReference>
<organism evidence="1 2">
    <name type="scientific">Phytophthora citrophthora</name>
    <dbReference type="NCBI Taxonomy" id="4793"/>
    <lineage>
        <taxon>Eukaryota</taxon>
        <taxon>Sar</taxon>
        <taxon>Stramenopiles</taxon>
        <taxon>Oomycota</taxon>
        <taxon>Peronosporomycetes</taxon>
        <taxon>Peronosporales</taxon>
        <taxon>Peronosporaceae</taxon>
        <taxon>Phytophthora</taxon>
    </lineage>
</organism>
<protein>
    <submittedName>
        <fullName evidence="1">Uncharacterized protein</fullName>
    </submittedName>
</protein>
<reference evidence="1" key="1">
    <citation type="submission" date="2023-08" db="EMBL/GenBank/DDBJ databases">
        <title>Reference Genome Resource for the Citrus Pathogen Phytophthora citrophthora.</title>
        <authorList>
            <person name="Moller H."/>
            <person name="Coetzee B."/>
            <person name="Rose L.J."/>
            <person name="Van Niekerk J.M."/>
        </authorList>
    </citation>
    <scope>NUCLEOTIDE SEQUENCE</scope>
    <source>
        <strain evidence="1">STE-U-9442</strain>
    </source>
</reference>
<name>A0AAD9LIT0_9STRA</name>
<evidence type="ECO:0000313" key="2">
    <source>
        <dbReference type="Proteomes" id="UP001259832"/>
    </source>
</evidence>
<keyword evidence="2" id="KW-1185">Reference proteome</keyword>
<dbReference type="InterPro" id="IPR052050">
    <property type="entry name" value="SecEffector_AnkRepeat"/>
</dbReference>
<accession>A0AAD9LIT0</accession>
<gene>
    <name evidence="1" type="ORF">P3T76_009717</name>
</gene>
<dbReference type="AlphaFoldDB" id="A0AAD9LIT0"/>
<dbReference type="EMBL" id="JASMQC010000020">
    <property type="protein sequence ID" value="KAK1936939.1"/>
    <property type="molecule type" value="Genomic_DNA"/>
</dbReference>
<dbReference type="Proteomes" id="UP001259832">
    <property type="component" value="Unassembled WGS sequence"/>
</dbReference>
<sequence>MHNLHENRTERCTTDAMGWATRNEHLDIVEWLHENQTEGCTTSRAAKTSRGYMTTEEYTVVAMEKACYQVVNGLNTIESITNRQQIYLFCVEHRGDSVWFVARVYRFMISRMSFSASTSSSERIPSSKLVISVPCVGLLRCSQDFQELLGKLAPTSSKGGTHSHLAVAVGVSGRSMRLGRRHSRHCCGIRSLVGGQVATHAPARRMHQMSYALCGEKWTLGNCQVVTLQSSRGVCRVRDGHCGTNGAFRRFEMAS</sequence>